<dbReference type="Gene3D" id="2.70.150.10">
    <property type="entry name" value="Calcium-transporting ATPase, cytoplasmic transduction domain A"/>
    <property type="match status" value="1"/>
</dbReference>
<feature type="transmembrane region" description="Helical" evidence="17">
    <location>
        <begin position="806"/>
        <end position="822"/>
    </location>
</feature>
<feature type="binding site" evidence="15">
    <location>
        <position position="394"/>
    </location>
    <ligand>
        <name>ATP</name>
        <dbReference type="ChEBI" id="CHEBI:30616"/>
    </ligand>
</feature>
<dbReference type="PANTHER" id="PTHR24092">
    <property type="entry name" value="PROBABLE PHOSPHOLIPID-TRANSPORTING ATPASE"/>
    <property type="match status" value="1"/>
</dbReference>
<feature type="active site" description="4-aspartylphosphate intermediate" evidence="14">
    <location>
        <position position="393"/>
    </location>
</feature>
<dbReference type="GO" id="GO:0012505">
    <property type="term" value="C:endomembrane system"/>
    <property type="evidence" value="ECO:0007669"/>
    <property type="project" value="UniProtKB-SubCell"/>
</dbReference>
<dbReference type="FunFam" id="3.40.50.1000:FF:000001">
    <property type="entry name" value="Phospholipid-transporting ATPase IC"/>
    <property type="match status" value="1"/>
</dbReference>
<evidence type="ECO:0000259" key="19">
    <source>
        <dbReference type="Pfam" id="PF16209"/>
    </source>
</evidence>
<evidence type="ECO:0000256" key="14">
    <source>
        <dbReference type="PIRSR" id="PIRSR606539-1"/>
    </source>
</evidence>
<dbReference type="NCBIfam" id="TIGR01494">
    <property type="entry name" value="ATPase_P-type"/>
    <property type="match status" value="2"/>
</dbReference>
<evidence type="ECO:0000256" key="17">
    <source>
        <dbReference type="RuleBase" id="RU362033"/>
    </source>
</evidence>
<dbReference type="InterPro" id="IPR032631">
    <property type="entry name" value="P-type_ATPase_N"/>
</dbReference>
<evidence type="ECO:0000256" key="18">
    <source>
        <dbReference type="SAM" id="MobiDB-lite"/>
    </source>
</evidence>
<feature type="binding site" evidence="15">
    <location>
        <position position="636"/>
    </location>
    <ligand>
        <name>ATP</name>
        <dbReference type="ChEBI" id="CHEBI:30616"/>
    </ligand>
</feature>
<dbReference type="InterPro" id="IPR036412">
    <property type="entry name" value="HAD-like_sf"/>
</dbReference>
<comment type="similarity">
    <text evidence="2 17">Belongs to the cation transport ATPase (P-type) (TC 3.A.3) family. Type IV subfamily.</text>
</comment>
<reference evidence="21 22" key="1">
    <citation type="journal article" date="2010" name="Nature">
        <title>Perigord black truffle genome uncovers evolutionary origins and mechanisms of symbiosis.</title>
        <authorList>
            <person name="Martin F."/>
            <person name="Kohler A."/>
            <person name="Murat C."/>
            <person name="Balestrini R."/>
            <person name="Coutinho P.M."/>
            <person name="Jaillon O."/>
            <person name="Montanini B."/>
            <person name="Morin E."/>
            <person name="Noel B."/>
            <person name="Percudani R."/>
            <person name="Porcel B."/>
            <person name="Rubini A."/>
            <person name="Amicucci A."/>
            <person name="Amselem J."/>
            <person name="Anthouard V."/>
            <person name="Arcioni S."/>
            <person name="Artiguenave F."/>
            <person name="Aury J.M."/>
            <person name="Ballario P."/>
            <person name="Bolchi A."/>
            <person name="Brenna A."/>
            <person name="Brun A."/>
            <person name="Buee M."/>
            <person name="Cantarel B."/>
            <person name="Chevalier G."/>
            <person name="Couloux A."/>
            <person name="Da Silva C."/>
            <person name="Denoeud F."/>
            <person name="Duplessis S."/>
            <person name="Ghignone S."/>
            <person name="Hilselberger B."/>
            <person name="Iotti M."/>
            <person name="Marcais B."/>
            <person name="Mello A."/>
            <person name="Miranda M."/>
            <person name="Pacioni G."/>
            <person name="Quesneville H."/>
            <person name="Riccioni C."/>
            <person name="Ruotolo R."/>
            <person name="Splivallo R."/>
            <person name="Stocchi V."/>
            <person name="Tisserant E."/>
            <person name="Viscomi A.R."/>
            <person name="Zambonelli A."/>
            <person name="Zampieri E."/>
            <person name="Henrissat B."/>
            <person name="Lebrun M.H."/>
            <person name="Paolocci F."/>
            <person name="Bonfante P."/>
            <person name="Ottonello S."/>
            <person name="Wincker P."/>
        </authorList>
    </citation>
    <scope>NUCLEOTIDE SEQUENCE [LARGE SCALE GENOMIC DNA]</scope>
    <source>
        <strain evidence="21 22">Mel28</strain>
    </source>
</reference>
<feature type="transmembrane region" description="Helical" evidence="17">
    <location>
        <begin position="885"/>
        <end position="906"/>
    </location>
</feature>
<dbReference type="InterPro" id="IPR018303">
    <property type="entry name" value="ATPase_P-typ_P_site"/>
</dbReference>
<comment type="catalytic activity">
    <reaction evidence="13">
        <text>a 1,2-diacyl-sn-glycero-3-phosphoethanolamine(out) + ATP + H2O = a 1,2-diacyl-sn-glycero-3-phosphoethanolamine(in) + ADP + phosphate + H(+)</text>
        <dbReference type="Rhea" id="RHEA:66132"/>
        <dbReference type="ChEBI" id="CHEBI:15377"/>
        <dbReference type="ChEBI" id="CHEBI:15378"/>
        <dbReference type="ChEBI" id="CHEBI:30616"/>
        <dbReference type="ChEBI" id="CHEBI:43474"/>
        <dbReference type="ChEBI" id="CHEBI:64612"/>
        <dbReference type="ChEBI" id="CHEBI:456216"/>
    </reaction>
    <physiologicalReaction direction="left-to-right" evidence="13">
        <dbReference type="Rhea" id="RHEA:66133"/>
    </physiologicalReaction>
</comment>
<feature type="binding site" evidence="15">
    <location>
        <position position="497"/>
    </location>
    <ligand>
        <name>ATP</name>
        <dbReference type="ChEBI" id="CHEBI:30616"/>
    </ligand>
</feature>
<feature type="binding site" evidence="15">
    <location>
        <position position="749"/>
    </location>
    <ligand>
        <name>ATP</name>
        <dbReference type="ChEBI" id="CHEBI:30616"/>
    </ligand>
</feature>
<keyword evidence="4 17" id="KW-0812">Transmembrane</keyword>
<dbReference type="InterPro" id="IPR044492">
    <property type="entry name" value="P_typ_ATPase_HD_dom"/>
</dbReference>
<dbReference type="RefSeq" id="XP_002842443.1">
    <property type="nucleotide sequence ID" value="XM_002842397.1"/>
</dbReference>
<dbReference type="GO" id="GO:0005524">
    <property type="term" value="F:ATP binding"/>
    <property type="evidence" value="ECO:0007669"/>
    <property type="project" value="UniProtKB-UniRule"/>
</dbReference>
<dbReference type="FunFam" id="3.40.50.1000:FF:000014">
    <property type="entry name" value="Phospholipid-transporting ATPase"/>
    <property type="match status" value="1"/>
</dbReference>
<dbReference type="FunFam" id="3.40.1110.10:FF:000048">
    <property type="entry name" value="Phospholipid-transporting ATPase"/>
    <property type="match status" value="1"/>
</dbReference>
<feature type="binding site" evidence="15">
    <location>
        <position position="456"/>
    </location>
    <ligand>
        <name>ATP</name>
        <dbReference type="ChEBI" id="CHEBI:30616"/>
    </ligand>
</feature>
<feature type="binding site" evidence="16">
    <location>
        <position position="395"/>
    </location>
    <ligand>
        <name>Mg(2+)</name>
        <dbReference type="ChEBI" id="CHEBI:18420"/>
    </ligand>
</feature>
<evidence type="ECO:0000256" key="16">
    <source>
        <dbReference type="PIRSR" id="PIRSR606539-3"/>
    </source>
</evidence>
<dbReference type="NCBIfam" id="TIGR01652">
    <property type="entry name" value="ATPase-Plipid"/>
    <property type="match status" value="2"/>
</dbReference>
<feature type="binding site" evidence="15">
    <location>
        <position position="556"/>
    </location>
    <ligand>
        <name>ATP</name>
        <dbReference type="ChEBI" id="CHEBI:30616"/>
    </ligand>
</feature>
<keyword evidence="3" id="KW-0813">Transport</keyword>
<keyword evidence="11 17" id="KW-0472">Membrane</keyword>
<feature type="binding site" evidence="16">
    <location>
        <position position="393"/>
    </location>
    <ligand>
        <name>Mg(2+)</name>
        <dbReference type="ChEBI" id="CHEBI:18420"/>
    </ligand>
</feature>
<feature type="binding site" evidence="15">
    <location>
        <position position="637"/>
    </location>
    <ligand>
        <name>ATP</name>
        <dbReference type="ChEBI" id="CHEBI:30616"/>
    </ligand>
</feature>
<evidence type="ECO:0000256" key="12">
    <source>
        <dbReference type="ARBA" id="ARBA00034036"/>
    </source>
</evidence>
<dbReference type="SFLD" id="SFLDF00027">
    <property type="entry name" value="p-type_atpase"/>
    <property type="match status" value="1"/>
</dbReference>
<evidence type="ECO:0000256" key="4">
    <source>
        <dbReference type="ARBA" id="ARBA00022692"/>
    </source>
</evidence>
<dbReference type="Gene3D" id="3.40.1110.10">
    <property type="entry name" value="Calcium-transporting ATPase, cytoplasmic domain N"/>
    <property type="match status" value="1"/>
</dbReference>
<feature type="binding site" evidence="15">
    <location>
        <position position="719"/>
    </location>
    <ligand>
        <name>ATP</name>
        <dbReference type="ChEBI" id="CHEBI:30616"/>
    </ligand>
</feature>
<dbReference type="InterPro" id="IPR001757">
    <property type="entry name" value="P_typ_ATPase"/>
</dbReference>
<evidence type="ECO:0000256" key="10">
    <source>
        <dbReference type="ARBA" id="ARBA00022989"/>
    </source>
</evidence>
<dbReference type="InterPro" id="IPR023214">
    <property type="entry name" value="HAD_sf"/>
</dbReference>
<feature type="transmembrane region" description="Helical" evidence="17">
    <location>
        <begin position="987"/>
        <end position="1006"/>
    </location>
</feature>
<sequence length="1182" mass="132654">MNPGSGGSEEGSTQRRIFVNEPLPPECLDEDGSPSQWFSRNKIRTAKYTPLIFVPKNLWLQFHNVANVYFLFVTILAIFPIFGASNPALGSVPLIVILLITAVKDAIEDYRRTVLDIELNNTPIHLLTPGKARFKRDYWKNVRVGDFVRVYNDEEIPADVIILSTSDADGACYVETKNLDGETNLKVRHALHCGRRVRHAKDCEAAAFTLESENPHANLYSYSGPVSINNLLLRGCTLRNTEWAIGIVAFTGDETKIMMNAGVTPSKRSRITRELNWNVIMNFCLLLIMCLVSGIVQGFTWAKGNESLDFFEFGSIGGSPPVDGIVTFWTAVILFQNLVPISLYISIEIIKLAQAFFIFSDAHMYYEKLDYPCTPKSWNISDDLGQIEYIFSDKTGTLTQNVMEFKKCTVNAREQIAQAGANAHFMLVLALCHTVLPELVSSEPPRIDFKAQSPDEAALVATARDCGYTLIDRTPHGVIVNVQGDEREYEVLNTLEFNSSRKRMSAIIRMPDTGKIYLFCKGADSIIYSRLRLGEQQELRKSTAEHLEVFAREGLRTLCVAQRELTEEEYQTWNKQHEMAAASVHNREEKLEEVSDAIERDLSLIGGTAIEDRLQDGVPDTIALLAEAGIKLWVLTGDKVETAINIGFSCNLLDNGMELIQFKSEENTELKAAKKDHNPPPPTHALVIDGDALKLVLEDELKMKFLLLCKQCKAVLCCRVSPSQKAAVCQMVKLGLDVMTLSIGDGANDVAMIQEADVGVGIAGEEGRQAVMCSDYAIGQFRFLSRLVLVHGRWSYRRVAEMTANFFYKNIVWTFALFWYQLYNSFDGSYLFEYTYILLYNLAFTSVPVVLMGVLDQDVDDKVSLAVPQLYRRGILRKEWTQVKFWVYMIDGIYQSLICFFMTYLLFREGGFASSSGRDLNSRELMGVYVGCASIVVVNSYVLINQYRWDWVFLLCTAISILLIWFWTGVFSQFTSTGPFYKAADHVYGALSFWVTTLLTVLVCLLPRMASKAVQKLFFPRDIDIIREQVKEGKFNYLYGNGEKPNTTSLSSAASSEVMKPPVRPYAQDDERRPIYPPSVAPTATTAGKRGSGNGSDGTDGSGYMGTGTFTPHRYSMDKPVRPSMDRARPSFDRVRASMDRTRASFEATSEFTSAAMLARMESRHSVRPAKRSLYDDDGTAN</sequence>
<dbReference type="GO" id="GO:0140326">
    <property type="term" value="F:ATPase-coupled intramembrane lipid transporter activity"/>
    <property type="evidence" value="ECO:0007669"/>
    <property type="project" value="UniProtKB-EC"/>
</dbReference>
<feature type="transmembrane region" description="Helical" evidence="17">
    <location>
        <begin position="322"/>
        <end position="345"/>
    </location>
</feature>
<feature type="domain" description="P-type ATPase N-terminal" evidence="19">
    <location>
        <begin position="35"/>
        <end position="87"/>
    </location>
</feature>
<feature type="transmembrane region" description="Helical" evidence="17">
    <location>
        <begin position="834"/>
        <end position="855"/>
    </location>
</feature>
<feature type="binding site" evidence="15">
    <location>
        <position position="725"/>
    </location>
    <ligand>
        <name>ATP</name>
        <dbReference type="ChEBI" id="CHEBI:30616"/>
    </ligand>
</feature>
<dbReference type="GO" id="GO:0045332">
    <property type="term" value="P:phospholipid translocation"/>
    <property type="evidence" value="ECO:0007669"/>
    <property type="project" value="TreeGrafter"/>
</dbReference>
<dbReference type="eggNOG" id="KOG0206">
    <property type="taxonomic scope" value="Eukaryota"/>
</dbReference>
<evidence type="ECO:0000256" key="2">
    <source>
        <dbReference type="ARBA" id="ARBA00008109"/>
    </source>
</evidence>
<gene>
    <name evidence="21" type="ORF">GSTUM_00012189001</name>
</gene>
<dbReference type="Pfam" id="PF13246">
    <property type="entry name" value="Cation_ATPase"/>
    <property type="match status" value="1"/>
</dbReference>
<protein>
    <recommendedName>
        <fullName evidence="17">Phospholipid-transporting ATPase</fullName>
        <ecNumber evidence="17">7.6.2.1</ecNumber>
    </recommendedName>
</protein>
<dbReference type="InParanoid" id="D5GQ41"/>
<dbReference type="GeneID" id="9185214"/>
<dbReference type="STRING" id="656061.D5GQ41"/>
<keyword evidence="6 15" id="KW-0547">Nucleotide-binding</keyword>
<dbReference type="PRINTS" id="PR00119">
    <property type="entry name" value="CATATPASE"/>
</dbReference>
<dbReference type="InterPro" id="IPR008250">
    <property type="entry name" value="ATPase_P-typ_transduc_dom_A_sf"/>
</dbReference>
<feature type="binding site" evidence="15">
    <location>
        <position position="395"/>
    </location>
    <ligand>
        <name>ATP</name>
        <dbReference type="ChEBI" id="CHEBI:30616"/>
    </ligand>
</feature>
<dbReference type="SFLD" id="SFLDG00002">
    <property type="entry name" value="C1.7:_P-type_atpase_like"/>
    <property type="match status" value="1"/>
</dbReference>
<dbReference type="InterPro" id="IPR023299">
    <property type="entry name" value="ATPase_P-typ_cyto_dom_N"/>
</dbReference>
<evidence type="ECO:0000256" key="7">
    <source>
        <dbReference type="ARBA" id="ARBA00022840"/>
    </source>
</evidence>
<feature type="region of interest" description="Disordered" evidence="18">
    <location>
        <begin position="1048"/>
        <end position="1127"/>
    </location>
</feature>
<dbReference type="SUPFAM" id="SSF81660">
    <property type="entry name" value="Metal cation-transporting ATPase, ATP-binding domain N"/>
    <property type="match status" value="1"/>
</dbReference>
<feature type="binding site" evidence="15">
    <location>
        <position position="393"/>
    </location>
    <ligand>
        <name>ATP</name>
        <dbReference type="ChEBI" id="CHEBI:30616"/>
    </ligand>
</feature>
<evidence type="ECO:0000256" key="13">
    <source>
        <dbReference type="ARBA" id="ARBA00049128"/>
    </source>
</evidence>
<evidence type="ECO:0000256" key="6">
    <source>
        <dbReference type="ARBA" id="ARBA00022741"/>
    </source>
</evidence>
<evidence type="ECO:0000256" key="1">
    <source>
        <dbReference type="ARBA" id="ARBA00004127"/>
    </source>
</evidence>
<dbReference type="SUPFAM" id="SSF56784">
    <property type="entry name" value="HAD-like"/>
    <property type="match status" value="1"/>
</dbReference>
<feature type="binding site" evidence="15">
    <location>
        <position position="638"/>
    </location>
    <ligand>
        <name>ATP</name>
        <dbReference type="ChEBI" id="CHEBI:30616"/>
    </ligand>
</feature>
<feature type="binding site" evidence="16">
    <location>
        <position position="745"/>
    </location>
    <ligand>
        <name>Mg(2+)</name>
        <dbReference type="ChEBI" id="CHEBI:18420"/>
    </ligand>
</feature>
<dbReference type="PANTHER" id="PTHR24092:SF180">
    <property type="entry name" value="PHOSPHOLIPID-TRANSPORTING ATPASE DNF1-RELATED"/>
    <property type="match status" value="1"/>
</dbReference>
<dbReference type="Pfam" id="PF16212">
    <property type="entry name" value="PhoLip_ATPase_C"/>
    <property type="match status" value="1"/>
</dbReference>
<dbReference type="GO" id="GO:0005886">
    <property type="term" value="C:plasma membrane"/>
    <property type="evidence" value="ECO:0007669"/>
    <property type="project" value="TreeGrafter"/>
</dbReference>
<evidence type="ECO:0000313" key="21">
    <source>
        <dbReference type="EMBL" id="CAZ86634.1"/>
    </source>
</evidence>
<dbReference type="CDD" id="cd02073">
    <property type="entry name" value="P-type_ATPase_APLT_Dnf-like"/>
    <property type="match status" value="1"/>
</dbReference>
<feature type="compositionally biased region" description="Gly residues" evidence="18">
    <location>
        <begin position="1090"/>
        <end position="1106"/>
    </location>
</feature>
<dbReference type="InterPro" id="IPR023298">
    <property type="entry name" value="ATPase_P-typ_TM_dom_sf"/>
</dbReference>
<feature type="transmembrane region" description="Helical" evidence="17">
    <location>
        <begin position="88"/>
        <end position="107"/>
    </location>
</feature>
<dbReference type="Gene3D" id="3.40.50.1000">
    <property type="entry name" value="HAD superfamily/HAD-like"/>
    <property type="match status" value="1"/>
</dbReference>
<evidence type="ECO:0000256" key="15">
    <source>
        <dbReference type="PIRSR" id="PIRSR606539-2"/>
    </source>
</evidence>
<dbReference type="PROSITE" id="PS00154">
    <property type="entry name" value="ATPASE_E1_E2"/>
    <property type="match status" value="1"/>
</dbReference>
<evidence type="ECO:0000256" key="9">
    <source>
        <dbReference type="ARBA" id="ARBA00022967"/>
    </source>
</evidence>
<dbReference type="HOGENOM" id="CLU_000846_5_2_1"/>
<feature type="transmembrane region" description="Helical" evidence="17">
    <location>
        <begin position="277"/>
        <end position="302"/>
    </location>
</feature>
<dbReference type="Proteomes" id="UP000006911">
    <property type="component" value="Unassembled WGS sequence"/>
</dbReference>
<evidence type="ECO:0000256" key="11">
    <source>
        <dbReference type="ARBA" id="ARBA00023136"/>
    </source>
</evidence>
<keyword evidence="7 15" id="KW-0067">ATP-binding</keyword>
<keyword evidence="5 16" id="KW-0479">Metal-binding</keyword>
<dbReference type="SUPFAM" id="SSF81665">
    <property type="entry name" value="Calcium ATPase, transmembrane domain M"/>
    <property type="match status" value="1"/>
</dbReference>
<comment type="cofactor">
    <cofactor evidence="16">
        <name>Mg(2+)</name>
        <dbReference type="ChEBI" id="CHEBI:18420"/>
    </cofactor>
</comment>
<feature type="region of interest" description="Disordered" evidence="18">
    <location>
        <begin position="1161"/>
        <end position="1182"/>
    </location>
</feature>
<feature type="binding site" evidence="15">
    <location>
        <position position="748"/>
    </location>
    <ligand>
        <name>ATP</name>
        <dbReference type="ChEBI" id="CHEBI:30616"/>
    </ligand>
</feature>
<evidence type="ECO:0000259" key="20">
    <source>
        <dbReference type="Pfam" id="PF16212"/>
    </source>
</evidence>
<feature type="domain" description="P-type ATPase C-terminal" evidence="20">
    <location>
        <begin position="771"/>
        <end position="1020"/>
    </location>
</feature>
<dbReference type="EC" id="7.6.2.1" evidence="17"/>
<dbReference type="EMBL" id="FN430382">
    <property type="protein sequence ID" value="CAZ86634.1"/>
    <property type="molecule type" value="Genomic_DNA"/>
</dbReference>
<feature type="transmembrane region" description="Helical" evidence="17">
    <location>
        <begin position="951"/>
        <end position="967"/>
    </location>
</feature>
<comment type="subcellular location">
    <subcellularLocation>
        <location evidence="1">Endomembrane system</location>
        <topology evidence="1">Multi-pass membrane protein</topology>
    </subcellularLocation>
    <subcellularLocation>
        <location evidence="17">Membrane</location>
        <topology evidence="17">Multi-pass membrane protein</topology>
    </subcellularLocation>
</comment>
<feature type="binding site" evidence="15">
    <location>
        <position position="521"/>
    </location>
    <ligand>
        <name>ATP</name>
        <dbReference type="ChEBI" id="CHEBI:30616"/>
    </ligand>
</feature>
<dbReference type="GO" id="GO:0016887">
    <property type="term" value="F:ATP hydrolysis activity"/>
    <property type="evidence" value="ECO:0007669"/>
    <property type="project" value="InterPro"/>
</dbReference>
<keyword evidence="9 17" id="KW-1278">Translocase</keyword>
<evidence type="ECO:0000256" key="5">
    <source>
        <dbReference type="ARBA" id="ARBA00022723"/>
    </source>
</evidence>
<dbReference type="InterPro" id="IPR006539">
    <property type="entry name" value="P-type_ATPase_IV"/>
</dbReference>
<dbReference type="GO" id="GO:0000287">
    <property type="term" value="F:magnesium ion binding"/>
    <property type="evidence" value="ECO:0007669"/>
    <property type="project" value="UniProtKB-UniRule"/>
</dbReference>
<feature type="transmembrane region" description="Helical" evidence="17">
    <location>
        <begin position="926"/>
        <end position="944"/>
    </location>
</feature>
<dbReference type="FunCoup" id="D5GQ41">
    <property type="interactions" value="36"/>
</dbReference>
<name>D5GQ41_TUBMM</name>
<keyword evidence="8 16" id="KW-0460">Magnesium</keyword>
<feature type="compositionally biased region" description="Basic and acidic residues" evidence="18">
    <location>
        <begin position="1115"/>
        <end position="1127"/>
    </location>
</feature>
<dbReference type="InterPro" id="IPR032630">
    <property type="entry name" value="P_typ_ATPase_c"/>
</dbReference>
<proteinExistence type="inferred from homology"/>
<dbReference type="SFLD" id="SFLDS00003">
    <property type="entry name" value="Haloacid_Dehalogenase"/>
    <property type="match status" value="1"/>
</dbReference>
<evidence type="ECO:0000313" key="22">
    <source>
        <dbReference type="Proteomes" id="UP000006911"/>
    </source>
</evidence>
<dbReference type="KEGG" id="tml:GSTUM_00012189001"/>
<evidence type="ECO:0000256" key="3">
    <source>
        <dbReference type="ARBA" id="ARBA00022448"/>
    </source>
</evidence>
<dbReference type="AlphaFoldDB" id="D5GQ41"/>
<dbReference type="SUPFAM" id="SSF81653">
    <property type="entry name" value="Calcium ATPase, transduction domain A"/>
    <property type="match status" value="1"/>
</dbReference>
<keyword evidence="10 17" id="KW-1133">Transmembrane helix</keyword>
<accession>D5GQ41</accession>
<organism evidence="21 22">
    <name type="scientific">Tuber melanosporum (strain Mel28)</name>
    <name type="common">Perigord black truffle</name>
    <dbReference type="NCBI Taxonomy" id="656061"/>
    <lineage>
        <taxon>Eukaryota</taxon>
        <taxon>Fungi</taxon>
        <taxon>Dikarya</taxon>
        <taxon>Ascomycota</taxon>
        <taxon>Pezizomycotina</taxon>
        <taxon>Pezizomycetes</taxon>
        <taxon>Pezizales</taxon>
        <taxon>Tuberaceae</taxon>
        <taxon>Tuber</taxon>
    </lineage>
</organism>
<keyword evidence="22" id="KW-1185">Reference proteome</keyword>
<comment type="catalytic activity">
    <reaction evidence="12 17">
        <text>ATP + H2O + phospholipidSide 1 = ADP + phosphate + phospholipidSide 2.</text>
        <dbReference type="EC" id="7.6.2.1"/>
    </reaction>
</comment>
<dbReference type="OMA" id="FNKHKFF"/>
<dbReference type="Pfam" id="PF16209">
    <property type="entry name" value="PhoLip_ATPase_N"/>
    <property type="match status" value="1"/>
</dbReference>
<feature type="binding site" evidence="16">
    <location>
        <position position="749"/>
    </location>
    <ligand>
        <name>Mg(2+)</name>
        <dbReference type="ChEBI" id="CHEBI:18420"/>
    </ligand>
</feature>
<evidence type="ECO:0000256" key="8">
    <source>
        <dbReference type="ARBA" id="ARBA00022842"/>
    </source>
</evidence>